<sequence length="627" mass="69346">MHVWEYTQVIASVRPQFAITEADSHHLMPRPTWFPQARLNFAQNILESPFAARSPGSIVLTGIRELDEVEHLTLESLQVRVAQLANALTVGGFKAGDRIACIGSNSINTFVIFLATATIGGIFTSCSPETGETGILNRFIQVRPIVLFADDAQVYNGKRINLLDKVKSVARTLSEKAGLSRVIIIPRFDNVVQLAPQNPPMITLAQFTRGVSHRLTFAALHFDDPLIIVYSSGTTGEPKCLVHSVGGVLLKQKLEQIVCTDMRPGSVHLQYTTTNWIMYMYAISGLLSGARSILYDGSPMVPTITGFMQLLARHNVTHFGTSAHYLNLLQQHGLNKDNLPPMKNLEVITSTGSALAEGQYDWVYRTFHDVQLSSIAGGTDIAGAFVGASPDLPVYAGWCQARVLGMRVQIYSETGEAIEESGQPGELVCTAPFPSQPVSFWNDEGCQKYRAAYFEMFKGTWTQGDFIRMDTKTQGIQFMGRSDGVLNPSGVRFGSAEVYNCLTTFADLEDSLCVGRRRPQDSDELVLLFVKMKSGHPFSNELRAAINERIRTQLSARHVPAFTCETPDIPMTVNGKKTEVVVKKIVSGQKIIPSSTIVNPGSLRWYEQFASMETKLFRNDEPRRIKL</sequence>
<proteinExistence type="predicted"/>
<dbReference type="AlphaFoldDB" id="A0AAE1C587"/>
<dbReference type="Pfam" id="PF00501">
    <property type="entry name" value="AMP-binding"/>
    <property type="match status" value="1"/>
</dbReference>
<name>A0AAE1C587_9PEZI</name>
<dbReference type="Gene3D" id="3.40.50.12780">
    <property type="entry name" value="N-terminal domain of ligase-like"/>
    <property type="match status" value="1"/>
</dbReference>
<reference evidence="2" key="1">
    <citation type="submission" date="2023-07" db="EMBL/GenBank/DDBJ databases">
        <title>Black Yeasts Isolated from many extreme environments.</title>
        <authorList>
            <person name="Coleine C."/>
            <person name="Stajich J.E."/>
            <person name="Selbmann L."/>
        </authorList>
    </citation>
    <scope>NUCLEOTIDE SEQUENCE</scope>
    <source>
        <strain evidence="2">CCFEE 5485</strain>
    </source>
</reference>
<keyword evidence="3" id="KW-1185">Reference proteome</keyword>
<gene>
    <name evidence="2" type="ORF">LTR78_001781</name>
</gene>
<dbReference type="EMBL" id="JAUTXT010000004">
    <property type="protein sequence ID" value="KAK3678484.1"/>
    <property type="molecule type" value="Genomic_DNA"/>
</dbReference>
<dbReference type="Gene3D" id="3.30.300.30">
    <property type="match status" value="1"/>
</dbReference>
<dbReference type="SUPFAM" id="SSF56801">
    <property type="entry name" value="Acetyl-CoA synthetase-like"/>
    <property type="match status" value="1"/>
</dbReference>
<dbReference type="InterPro" id="IPR045851">
    <property type="entry name" value="AMP-bd_C_sf"/>
</dbReference>
<dbReference type="PANTHER" id="PTHR42921">
    <property type="entry name" value="ACETOACETYL-COA SYNTHETASE"/>
    <property type="match status" value="1"/>
</dbReference>
<dbReference type="PROSITE" id="PS00455">
    <property type="entry name" value="AMP_BINDING"/>
    <property type="match status" value="1"/>
</dbReference>
<dbReference type="InterPro" id="IPR005914">
    <property type="entry name" value="Acac_CoA_synth"/>
</dbReference>
<dbReference type="PANTHER" id="PTHR42921:SF4">
    <property type="entry name" value="ACETOACETYL-COA SYNTHASE (AFU_ORTHOLOGUE AFUA_8G04770)"/>
    <property type="match status" value="1"/>
</dbReference>
<evidence type="ECO:0000259" key="1">
    <source>
        <dbReference type="Pfam" id="PF00501"/>
    </source>
</evidence>
<evidence type="ECO:0000313" key="3">
    <source>
        <dbReference type="Proteomes" id="UP001274830"/>
    </source>
</evidence>
<comment type="caution">
    <text evidence="2">The sequence shown here is derived from an EMBL/GenBank/DDBJ whole genome shotgun (WGS) entry which is preliminary data.</text>
</comment>
<dbReference type="InterPro" id="IPR020845">
    <property type="entry name" value="AMP-binding_CS"/>
</dbReference>
<protein>
    <recommendedName>
        <fullName evidence="1">AMP-dependent synthetase/ligase domain-containing protein</fullName>
    </recommendedName>
</protein>
<feature type="domain" description="AMP-dependent synthetase/ligase" evidence="1">
    <location>
        <begin position="51"/>
        <end position="431"/>
    </location>
</feature>
<dbReference type="GO" id="GO:0030729">
    <property type="term" value="F:acetoacetate-CoA ligase activity"/>
    <property type="evidence" value="ECO:0007669"/>
    <property type="project" value="InterPro"/>
</dbReference>
<dbReference type="GO" id="GO:0006629">
    <property type="term" value="P:lipid metabolic process"/>
    <property type="evidence" value="ECO:0007669"/>
    <property type="project" value="InterPro"/>
</dbReference>
<organism evidence="2 3">
    <name type="scientific">Recurvomyces mirabilis</name>
    <dbReference type="NCBI Taxonomy" id="574656"/>
    <lineage>
        <taxon>Eukaryota</taxon>
        <taxon>Fungi</taxon>
        <taxon>Dikarya</taxon>
        <taxon>Ascomycota</taxon>
        <taxon>Pezizomycotina</taxon>
        <taxon>Dothideomycetes</taxon>
        <taxon>Dothideomycetidae</taxon>
        <taxon>Mycosphaerellales</taxon>
        <taxon>Teratosphaeriaceae</taxon>
        <taxon>Recurvomyces</taxon>
    </lineage>
</organism>
<evidence type="ECO:0000313" key="2">
    <source>
        <dbReference type="EMBL" id="KAK3678484.1"/>
    </source>
</evidence>
<dbReference type="InterPro" id="IPR042099">
    <property type="entry name" value="ANL_N_sf"/>
</dbReference>
<dbReference type="InterPro" id="IPR000873">
    <property type="entry name" value="AMP-dep_synth/lig_dom"/>
</dbReference>
<dbReference type="Proteomes" id="UP001274830">
    <property type="component" value="Unassembled WGS sequence"/>
</dbReference>
<accession>A0AAE1C587</accession>
<dbReference type="NCBIfam" id="TIGR01217">
    <property type="entry name" value="ac_ac_CoA_syn"/>
    <property type="match status" value="1"/>
</dbReference>